<name>N1QYS7_AEGTA</name>
<feature type="domain" description="Copine C-terminal" evidence="1">
    <location>
        <begin position="457"/>
        <end position="536"/>
    </location>
</feature>
<dbReference type="Pfam" id="PF07002">
    <property type="entry name" value="Copine"/>
    <property type="match status" value="2"/>
</dbReference>
<dbReference type="PANTHER" id="PTHR45751">
    <property type="entry name" value="COPINE FAMILY PROTEIN 1"/>
    <property type="match status" value="1"/>
</dbReference>
<dbReference type="AlphaFoldDB" id="N1QYS7"/>
<dbReference type="GO" id="GO:0016567">
    <property type="term" value="P:protein ubiquitination"/>
    <property type="evidence" value="ECO:0007669"/>
    <property type="project" value="TreeGrafter"/>
</dbReference>
<reference evidence="2" key="1">
    <citation type="submission" date="2015-06" db="UniProtKB">
        <authorList>
            <consortium name="EnsemblPlants"/>
        </authorList>
    </citation>
    <scope>IDENTIFICATION</scope>
</reference>
<accession>N1QYS7</accession>
<proteinExistence type="predicted"/>
<dbReference type="GO" id="GO:0004842">
    <property type="term" value="F:ubiquitin-protein transferase activity"/>
    <property type="evidence" value="ECO:0007669"/>
    <property type="project" value="TreeGrafter"/>
</dbReference>
<dbReference type="InterPro" id="IPR052079">
    <property type="entry name" value="E3_ligase/Copine_domain"/>
</dbReference>
<dbReference type="ExpressionAtlas" id="N1QYS7">
    <property type="expression patterns" value="baseline"/>
</dbReference>
<protein>
    <recommendedName>
        <fullName evidence="1">Copine C-terminal domain-containing protein</fullName>
    </recommendedName>
</protein>
<dbReference type="SUPFAM" id="SSF53300">
    <property type="entry name" value="vWA-like"/>
    <property type="match status" value="1"/>
</dbReference>
<dbReference type="PANTHER" id="PTHR45751:SF40">
    <property type="entry name" value="PUTATIVE, EXPRESSED-RELATED"/>
    <property type="match status" value="1"/>
</dbReference>
<dbReference type="InterPro" id="IPR010734">
    <property type="entry name" value="Copine_C"/>
</dbReference>
<dbReference type="EnsemblPlants" id="EMT16285">
    <property type="protein sequence ID" value="EMT16285"/>
    <property type="gene ID" value="F775_32201"/>
</dbReference>
<dbReference type="GO" id="GO:0005634">
    <property type="term" value="C:nucleus"/>
    <property type="evidence" value="ECO:0007669"/>
    <property type="project" value="TreeGrafter"/>
</dbReference>
<dbReference type="InterPro" id="IPR036465">
    <property type="entry name" value="vWFA_dom_sf"/>
</dbReference>
<feature type="domain" description="Copine C-terminal" evidence="1">
    <location>
        <begin position="215"/>
        <end position="351"/>
    </location>
</feature>
<evidence type="ECO:0000313" key="2">
    <source>
        <dbReference type="EnsemblPlants" id="EMT16285"/>
    </source>
</evidence>
<evidence type="ECO:0000259" key="1">
    <source>
        <dbReference type="Pfam" id="PF07002"/>
    </source>
</evidence>
<sequence>MEESVHTHDERQWEGLEEMLALSAAGDVAFPKLDAYGKEKAMEEARREVDMEEAWPEAVAGKIVTFLLWVLFLVLQTATKVVGGLLQAAEDLVVSSSSYSHSAVAAAPASPAHAVSVPPVSRTIKTPAVASKRPKLERKYSKIVDQYRSLDECCGACMVLTCKRCETDSAKFHPDDNKVIEALAQAGLESSNLIIGIDFTKSNEWTGKRSFNGVSLHHIGDAPNPYEQAISIIGQTLSAFDEDNLIPCYGFGDASTHDQDVFAFNPDERPCYGFQEALARYREIVPHLRLSGPTSFSPIIEMATTIVEQSGGQYHVLVIIADGQVTRSVNTEFGQLSTQEQMTVDAIVQASLGETKSPNKVHYPHQAARNGNNSHTGVNRKLELWRQTLELKGFRLSRTKTEYMRCGFSTTRREEEEVSLDRQVLDLQEMCSHTNTSCTSNAEGDAPQLTSKETRPEACEFPLSIILVGVGDGPWDMMNEFDDNIPARSFDNFQFVNFTGIMSKKISQSNKETEFALSALMEIPLQYKATLQLGILGRRLAKSPERVPLPPPFASYNTTSRAAPSWANNFRSVPSNLREEATLDSTITPSVTPPPAADARASELQVRQILPCYIVGSL</sequence>
<organism evidence="2">
    <name type="scientific">Aegilops tauschii</name>
    <name type="common">Tausch's goatgrass</name>
    <name type="synonym">Aegilops squarrosa</name>
    <dbReference type="NCBI Taxonomy" id="37682"/>
    <lineage>
        <taxon>Eukaryota</taxon>
        <taxon>Viridiplantae</taxon>
        <taxon>Streptophyta</taxon>
        <taxon>Embryophyta</taxon>
        <taxon>Tracheophyta</taxon>
        <taxon>Spermatophyta</taxon>
        <taxon>Magnoliopsida</taxon>
        <taxon>Liliopsida</taxon>
        <taxon>Poales</taxon>
        <taxon>Poaceae</taxon>
        <taxon>BOP clade</taxon>
        <taxon>Pooideae</taxon>
        <taxon>Triticodae</taxon>
        <taxon>Triticeae</taxon>
        <taxon>Triticinae</taxon>
        <taxon>Aegilops</taxon>
    </lineage>
</organism>